<dbReference type="OrthoDB" id="65569at2759"/>
<organism evidence="2 3">
    <name type="scientific">Miscanthus lutarioriparius</name>
    <dbReference type="NCBI Taxonomy" id="422564"/>
    <lineage>
        <taxon>Eukaryota</taxon>
        <taxon>Viridiplantae</taxon>
        <taxon>Streptophyta</taxon>
        <taxon>Embryophyta</taxon>
        <taxon>Tracheophyta</taxon>
        <taxon>Spermatophyta</taxon>
        <taxon>Magnoliopsida</taxon>
        <taxon>Liliopsida</taxon>
        <taxon>Poales</taxon>
        <taxon>Poaceae</taxon>
        <taxon>PACMAD clade</taxon>
        <taxon>Panicoideae</taxon>
        <taxon>Andropogonodae</taxon>
        <taxon>Andropogoneae</taxon>
        <taxon>Saccharinae</taxon>
        <taxon>Miscanthus</taxon>
    </lineage>
</organism>
<evidence type="ECO:0000313" key="2">
    <source>
        <dbReference type="EMBL" id="CAD6212617.1"/>
    </source>
</evidence>
<comment type="caution">
    <text evidence="2">The sequence shown here is derived from an EMBL/GenBank/DDBJ whole genome shotgun (WGS) entry which is preliminary data.</text>
</comment>
<evidence type="ECO:0000313" key="3">
    <source>
        <dbReference type="Proteomes" id="UP000604825"/>
    </source>
</evidence>
<gene>
    <name evidence="2" type="ORF">NCGR_LOCUS8389</name>
</gene>
<dbReference type="Proteomes" id="UP000604825">
    <property type="component" value="Unassembled WGS sequence"/>
</dbReference>
<dbReference type="EMBL" id="CAJGYO010000002">
    <property type="protein sequence ID" value="CAD6212617.1"/>
    <property type="molecule type" value="Genomic_DNA"/>
</dbReference>
<keyword evidence="3" id="KW-1185">Reference proteome</keyword>
<name>A0A811MUY2_9POAL</name>
<accession>A0A811MUY2</accession>
<feature type="region of interest" description="Disordered" evidence="1">
    <location>
        <begin position="155"/>
        <end position="177"/>
    </location>
</feature>
<sequence>MDADAQIVVVRAALVPLPAKPAALAGIGGAVQSRGGATAQGEKKFLFSPSRTSKHVTFKFYYRREEQVTPHHLPNSDLVELNKNQIFLISPETLSTRLSFAGIIGSELELESDQIATRIREVSGTSLVREVPSSICDKLNFIGIDDYGQEVISSPGLENVDNDESIESGGDVYPDSV</sequence>
<reference evidence="2" key="1">
    <citation type="submission" date="2020-10" db="EMBL/GenBank/DDBJ databases">
        <authorList>
            <person name="Han B."/>
            <person name="Lu T."/>
            <person name="Zhao Q."/>
            <person name="Huang X."/>
            <person name="Zhao Y."/>
        </authorList>
    </citation>
    <scope>NUCLEOTIDE SEQUENCE</scope>
</reference>
<proteinExistence type="predicted"/>
<protein>
    <submittedName>
        <fullName evidence="2">Uncharacterized protein</fullName>
    </submittedName>
</protein>
<evidence type="ECO:0000256" key="1">
    <source>
        <dbReference type="SAM" id="MobiDB-lite"/>
    </source>
</evidence>
<dbReference type="AlphaFoldDB" id="A0A811MUY2"/>